<dbReference type="PANTHER" id="PTHR36529:SF1">
    <property type="entry name" value="GLYCOSYLTRANSFERASE"/>
    <property type="match status" value="1"/>
</dbReference>
<dbReference type="SUPFAM" id="SSF53448">
    <property type="entry name" value="Nucleotide-diphospho-sugar transferases"/>
    <property type="match status" value="1"/>
</dbReference>
<proteinExistence type="predicted"/>
<dbReference type="GO" id="GO:0016740">
    <property type="term" value="F:transferase activity"/>
    <property type="evidence" value="ECO:0007669"/>
    <property type="project" value="UniProtKB-KW"/>
</dbReference>
<evidence type="ECO:0000313" key="2">
    <source>
        <dbReference type="Proteomes" id="UP000586119"/>
    </source>
</evidence>
<dbReference type="NCBIfam" id="TIGR04282">
    <property type="entry name" value="glyco_like_cofC"/>
    <property type="match status" value="1"/>
</dbReference>
<organism evidence="1 2">
    <name type="scientific">Vreelandella salicampi</name>
    <dbReference type="NCBI Taxonomy" id="1449798"/>
    <lineage>
        <taxon>Bacteria</taxon>
        <taxon>Pseudomonadati</taxon>
        <taxon>Pseudomonadota</taxon>
        <taxon>Gammaproteobacteria</taxon>
        <taxon>Oceanospirillales</taxon>
        <taxon>Halomonadaceae</taxon>
        <taxon>Vreelandella</taxon>
    </lineage>
</organism>
<name>A0A7Z0RUK0_9GAMM</name>
<dbReference type="Pfam" id="PF09837">
    <property type="entry name" value="DUF2064"/>
    <property type="match status" value="1"/>
</dbReference>
<protein>
    <submittedName>
        <fullName evidence="1">TIGR04282 family arsenosugar biosynthesis glycosyltransferase</fullName>
    </submittedName>
</protein>
<gene>
    <name evidence="1" type="ORF">HZS81_07445</name>
</gene>
<dbReference type="EMBL" id="JACCDF010000005">
    <property type="protein sequence ID" value="NYS60594.1"/>
    <property type="molecule type" value="Genomic_DNA"/>
</dbReference>
<sequence>MTHPPVTLHLLAKAPLAGVAKTRLIPLLGEQGAADAHAELVRCCVNHACQALPAENVTLWTALEHEHPFFTQLRADYSIGLKPQSEGDLGARMRHALGDAPGPAMVMGSDCPRITPALIRLCATQLAHHNVVILPAEDGGYGLIGTQDDYPTLFSDMPWGSEHVFAETRARLTACELTASYPKTIWDVDRPEDWQRWSLP</sequence>
<reference evidence="1 2" key="1">
    <citation type="journal article" date="2015" name="Int. J. Syst. Evol. Microbiol.">
        <title>Halomonas salicampi sp. nov., a halotolerant and alkalitolerant bacterium isolated from a saltern soil.</title>
        <authorList>
            <person name="Lee J.C."/>
            <person name="Kim Y.S."/>
            <person name="Yun B.S."/>
            <person name="Whang K.S."/>
        </authorList>
    </citation>
    <scope>NUCLEOTIDE SEQUENCE [LARGE SCALE GENOMIC DNA]</scope>
    <source>
        <strain evidence="1 2">BH103</strain>
    </source>
</reference>
<dbReference type="InterPro" id="IPR018641">
    <property type="entry name" value="Trfase_1_rSAM/seldom-assoc"/>
</dbReference>
<dbReference type="InterPro" id="IPR029044">
    <property type="entry name" value="Nucleotide-diphossugar_trans"/>
</dbReference>
<dbReference type="Proteomes" id="UP000586119">
    <property type="component" value="Unassembled WGS sequence"/>
</dbReference>
<dbReference type="Gene3D" id="3.90.550.10">
    <property type="entry name" value="Spore Coat Polysaccharide Biosynthesis Protein SpsA, Chain A"/>
    <property type="match status" value="1"/>
</dbReference>
<keyword evidence="1" id="KW-0808">Transferase</keyword>
<accession>A0A7Z0RUK0</accession>
<dbReference type="AlphaFoldDB" id="A0A7Z0RUK0"/>
<comment type="caution">
    <text evidence="1">The sequence shown here is derived from an EMBL/GenBank/DDBJ whole genome shotgun (WGS) entry which is preliminary data.</text>
</comment>
<evidence type="ECO:0000313" key="1">
    <source>
        <dbReference type="EMBL" id="NYS60594.1"/>
    </source>
</evidence>
<dbReference type="PANTHER" id="PTHR36529">
    <property type="entry name" value="SLL1095 PROTEIN"/>
    <property type="match status" value="1"/>
</dbReference>
<keyword evidence="2" id="KW-1185">Reference proteome</keyword>